<dbReference type="EMBL" id="PVBT01000003">
    <property type="protein sequence ID" value="PRD53315.1"/>
    <property type="molecule type" value="Genomic_DNA"/>
</dbReference>
<name>A0A2S9JK32_9HYPH</name>
<keyword evidence="1" id="KW-1133">Transmembrane helix</keyword>
<keyword evidence="3" id="KW-1185">Reference proteome</keyword>
<reference evidence="2 3" key="1">
    <citation type="submission" date="2018-02" db="EMBL/GenBank/DDBJ databases">
        <title>The draft genome of Phyllobacterium myrsinacearum DSM5892.</title>
        <authorList>
            <person name="Li L."/>
            <person name="Liu L."/>
            <person name="Zhang X."/>
            <person name="Wang T."/>
        </authorList>
    </citation>
    <scope>NUCLEOTIDE SEQUENCE [LARGE SCALE GENOMIC DNA]</scope>
    <source>
        <strain evidence="2 3">DSM 5892</strain>
    </source>
</reference>
<accession>A0A2S9JK32</accession>
<feature type="transmembrane region" description="Helical" evidence="1">
    <location>
        <begin position="60"/>
        <end position="81"/>
    </location>
</feature>
<proteinExistence type="predicted"/>
<feature type="transmembrane region" description="Helical" evidence="1">
    <location>
        <begin position="30"/>
        <end position="53"/>
    </location>
</feature>
<evidence type="ECO:0000313" key="2">
    <source>
        <dbReference type="EMBL" id="PRD53315.1"/>
    </source>
</evidence>
<evidence type="ECO:0000256" key="1">
    <source>
        <dbReference type="SAM" id="Phobius"/>
    </source>
</evidence>
<gene>
    <name evidence="2" type="ORF">C5750_13090</name>
</gene>
<dbReference type="Proteomes" id="UP000238563">
    <property type="component" value="Unassembled WGS sequence"/>
</dbReference>
<evidence type="ECO:0008006" key="4">
    <source>
        <dbReference type="Google" id="ProtNLM"/>
    </source>
</evidence>
<keyword evidence="1" id="KW-0812">Transmembrane</keyword>
<dbReference type="AlphaFoldDB" id="A0A2S9JK32"/>
<comment type="caution">
    <text evidence="2">The sequence shown here is derived from an EMBL/GenBank/DDBJ whole genome shotgun (WGS) entry which is preliminary data.</text>
</comment>
<organism evidence="2 3">
    <name type="scientific">Phyllobacterium myrsinacearum</name>
    <dbReference type="NCBI Taxonomy" id="28101"/>
    <lineage>
        <taxon>Bacteria</taxon>
        <taxon>Pseudomonadati</taxon>
        <taxon>Pseudomonadota</taxon>
        <taxon>Alphaproteobacteria</taxon>
        <taxon>Hyphomicrobiales</taxon>
        <taxon>Phyllobacteriaceae</taxon>
        <taxon>Phyllobacterium</taxon>
    </lineage>
</organism>
<keyword evidence="1" id="KW-0472">Membrane</keyword>
<sequence length="148" mass="15173">MLKLLAPLLSSAVSGELGSAVSRAKRRAVFVALIGILLAIAGVFLLVAGYIALAQHIGSLHAALILAGGAIVLALLAYIAMKISETVAHKRQRERSKVDTSTLLTVAALAAAPTVLKSRGLLMLAVPVIAFAGLSLLTRKKPSSNDGG</sequence>
<protein>
    <recommendedName>
        <fullName evidence="4">Phage holin family protein</fullName>
    </recommendedName>
</protein>
<evidence type="ECO:0000313" key="3">
    <source>
        <dbReference type="Proteomes" id="UP000238563"/>
    </source>
</evidence>
<feature type="transmembrane region" description="Helical" evidence="1">
    <location>
        <begin position="120"/>
        <end position="138"/>
    </location>
</feature>